<accession>A0A5K7XEN3</accession>
<dbReference type="AlphaFoldDB" id="A0A5K7XEN3"/>
<evidence type="ECO:0000313" key="2">
    <source>
        <dbReference type="Proteomes" id="UP000326837"/>
    </source>
</evidence>
<name>A0A5K7XEN3_9BACT</name>
<dbReference type="KEGG" id="lpav:PLANPX_4084"/>
<reference evidence="2" key="1">
    <citation type="submission" date="2019-10" db="EMBL/GenBank/DDBJ databases">
        <title>Lacipirellula parvula gen. nov., sp. nov., representing a lineage of planctomycetes widespread in freshwater anoxic habitats, and description of the family Lacipirellulaceae.</title>
        <authorList>
            <person name="Dedysh S.N."/>
            <person name="Kulichevskaya I.S."/>
            <person name="Beletsky A.V."/>
            <person name="Rakitin A.L."/>
            <person name="Mardanov A.V."/>
            <person name="Ivanova A.A."/>
            <person name="Saltykova V.X."/>
            <person name="Rijpstra W.I.C."/>
            <person name="Sinninghe Damste J.S."/>
            <person name="Ravin N.V."/>
        </authorList>
    </citation>
    <scope>NUCLEOTIDE SEQUENCE [LARGE SCALE GENOMIC DNA]</scope>
    <source>
        <strain evidence="2">PX69</strain>
    </source>
</reference>
<evidence type="ECO:0000313" key="1">
    <source>
        <dbReference type="EMBL" id="BBO34472.1"/>
    </source>
</evidence>
<proteinExistence type="predicted"/>
<gene>
    <name evidence="1" type="ORF">PLANPX_4084</name>
</gene>
<keyword evidence="2" id="KW-1185">Reference proteome</keyword>
<dbReference type="Proteomes" id="UP000326837">
    <property type="component" value="Chromosome"/>
</dbReference>
<sequence>MREGELAAVHTRFNAAVVPKPELRAELDEMSIGVVIEAATLTIFGLKSLPLLPTFV</sequence>
<protein>
    <submittedName>
        <fullName evidence="1">Uncharacterized protein</fullName>
    </submittedName>
</protein>
<organism evidence="1 2">
    <name type="scientific">Lacipirellula parvula</name>
    <dbReference type="NCBI Taxonomy" id="2650471"/>
    <lineage>
        <taxon>Bacteria</taxon>
        <taxon>Pseudomonadati</taxon>
        <taxon>Planctomycetota</taxon>
        <taxon>Planctomycetia</taxon>
        <taxon>Pirellulales</taxon>
        <taxon>Lacipirellulaceae</taxon>
        <taxon>Lacipirellula</taxon>
    </lineage>
</organism>
<dbReference type="EMBL" id="AP021861">
    <property type="protein sequence ID" value="BBO34472.1"/>
    <property type="molecule type" value="Genomic_DNA"/>
</dbReference>